<feature type="compositionally biased region" description="Low complexity" evidence="1">
    <location>
        <begin position="113"/>
        <end position="137"/>
    </location>
</feature>
<protein>
    <submittedName>
        <fullName evidence="2">Uncharacterized protein</fullName>
    </submittedName>
</protein>
<reference evidence="2 3" key="1">
    <citation type="submission" date="2024-07" db="EMBL/GenBank/DDBJ databases">
        <title>Chromosome-level genome assembly of the water stick insect Ranatra chinensis (Heteroptera: Nepidae).</title>
        <authorList>
            <person name="Liu X."/>
        </authorList>
    </citation>
    <scope>NUCLEOTIDE SEQUENCE [LARGE SCALE GENOMIC DNA]</scope>
    <source>
        <strain evidence="2">Cailab_2021Rc</strain>
        <tissue evidence="2">Muscle</tissue>
    </source>
</reference>
<proteinExistence type="predicted"/>
<evidence type="ECO:0000313" key="3">
    <source>
        <dbReference type="Proteomes" id="UP001558652"/>
    </source>
</evidence>
<feature type="region of interest" description="Disordered" evidence="1">
    <location>
        <begin position="113"/>
        <end position="149"/>
    </location>
</feature>
<organism evidence="2 3">
    <name type="scientific">Ranatra chinensis</name>
    <dbReference type="NCBI Taxonomy" id="642074"/>
    <lineage>
        <taxon>Eukaryota</taxon>
        <taxon>Metazoa</taxon>
        <taxon>Ecdysozoa</taxon>
        <taxon>Arthropoda</taxon>
        <taxon>Hexapoda</taxon>
        <taxon>Insecta</taxon>
        <taxon>Pterygota</taxon>
        <taxon>Neoptera</taxon>
        <taxon>Paraneoptera</taxon>
        <taxon>Hemiptera</taxon>
        <taxon>Heteroptera</taxon>
        <taxon>Panheteroptera</taxon>
        <taxon>Nepomorpha</taxon>
        <taxon>Nepidae</taxon>
        <taxon>Ranatrinae</taxon>
        <taxon>Ranatra</taxon>
    </lineage>
</organism>
<evidence type="ECO:0000256" key="1">
    <source>
        <dbReference type="SAM" id="MobiDB-lite"/>
    </source>
</evidence>
<keyword evidence="3" id="KW-1185">Reference proteome</keyword>
<sequence length="165" mass="17762">MFYENKKQETTEIGTDLNVPAVCQVLEKFKSLHSKIETHPNPRTSREEGVCRGGEVLEQVLRNDGPYPSVVLPPGGGYWLEQPSTNNNSTTTITTTTTTNIVTSVAATPPAAAKNFGSSASSTSSTSSSSSTSSASSNDLRPVQEQSAEETAKAYRRFFLGRVRI</sequence>
<dbReference type="AlphaFoldDB" id="A0ABD0XWL5"/>
<dbReference type="Proteomes" id="UP001558652">
    <property type="component" value="Unassembled WGS sequence"/>
</dbReference>
<accession>A0ABD0XWL5</accession>
<name>A0ABD0XWL5_9HEMI</name>
<evidence type="ECO:0000313" key="2">
    <source>
        <dbReference type="EMBL" id="KAL1115651.1"/>
    </source>
</evidence>
<gene>
    <name evidence="2" type="ORF">AAG570_005941</name>
</gene>
<comment type="caution">
    <text evidence="2">The sequence shown here is derived from an EMBL/GenBank/DDBJ whole genome shotgun (WGS) entry which is preliminary data.</text>
</comment>
<dbReference type="EMBL" id="JBFDAA010000019">
    <property type="protein sequence ID" value="KAL1115651.1"/>
    <property type="molecule type" value="Genomic_DNA"/>
</dbReference>